<dbReference type="SUPFAM" id="SSF53474">
    <property type="entry name" value="alpha/beta-Hydrolases"/>
    <property type="match status" value="1"/>
</dbReference>
<keyword evidence="5" id="KW-1185">Reference proteome</keyword>
<gene>
    <name evidence="4" type="ORF">HF324_16045</name>
</gene>
<dbReference type="Gene3D" id="3.40.50.1820">
    <property type="entry name" value="alpha/beta hydrolase"/>
    <property type="match status" value="1"/>
</dbReference>
<sequence length="546" mass="60640">MLIVFLSVMLYVRLPVAAQVSIKGSVVSAADGKPLPFVNIGIRHKNRGTVSREDGTFFIEIPSQQVHDTLTFSLVGYGTIGLPVKAVAANSRITLSEKPKQLNTVTIQAEKMVEAKFGIVKYRPLIHFTDRSTNQDDIFEIAQLVRLDTIPSRITSVNLFIGETRKDSAVFRINFYRYDGNQPEGRVVEKNIIQTHAVQKGWLKFNLVNDVVYLKGDVVVGIEFMPSTEKTDPIAYELKLGGAAKSFVRTQSHGDWIIPPHHYRMFVTALVTDNARKKNHNTAEEREAVPAFRLYASAVQDSFSVFVRLPAGYGRKMNKKHPVVYLLDANAYFDQVADFMDGENKRDAASGPILIGVGYADFAQNDTLRNRDYTFPQASPEDSFALSGGANRFLRFLQTELIPFIDAHYLTDTTHRTLMGHSLGGYFTVYAMEQQLAGGRVYFSNLVAASPSLSYCNNYLIRQLSGSSSPHGSAPANLLLTIGSLENDGKLSLPDEFTVIIKALSADTGKKVNVSTEVYKNYDHMETAVRTFKDALDKIRVAGTKP</sequence>
<accession>A0ABX6LGR3</accession>
<organism evidence="4 5">
    <name type="scientific">Chitinophaga oryzae</name>
    <dbReference type="NCBI Taxonomy" id="2725414"/>
    <lineage>
        <taxon>Bacteria</taxon>
        <taxon>Pseudomonadati</taxon>
        <taxon>Bacteroidota</taxon>
        <taxon>Chitinophagia</taxon>
        <taxon>Chitinophagales</taxon>
        <taxon>Chitinophagaceae</taxon>
        <taxon>Chitinophaga</taxon>
    </lineage>
</organism>
<dbReference type="Pfam" id="PF13715">
    <property type="entry name" value="CarbopepD_reg_2"/>
    <property type="match status" value="1"/>
</dbReference>
<evidence type="ECO:0000313" key="4">
    <source>
        <dbReference type="EMBL" id="QJB39286.1"/>
    </source>
</evidence>
<dbReference type="PANTHER" id="PTHR40841:SF2">
    <property type="entry name" value="SIDEROPHORE-DEGRADING ESTERASE (EUROFUNG)"/>
    <property type="match status" value="1"/>
</dbReference>
<dbReference type="RefSeq" id="WP_168861070.1">
    <property type="nucleotide sequence ID" value="NZ_CP051204.2"/>
</dbReference>
<evidence type="ECO:0000313" key="5">
    <source>
        <dbReference type="Proteomes" id="UP000503144"/>
    </source>
</evidence>
<reference evidence="4 5" key="2">
    <citation type="submission" date="2020-09" db="EMBL/GenBank/DDBJ databases">
        <authorList>
            <person name="Kittiwongwattana C."/>
        </authorList>
    </citation>
    <scope>NUCLEOTIDE SEQUENCE [LARGE SCALE GENOMIC DNA]</scope>
    <source>
        <strain evidence="4 5">1303</strain>
    </source>
</reference>
<feature type="signal peptide" evidence="3">
    <location>
        <begin position="1"/>
        <end position="17"/>
    </location>
</feature>
<dbReference type="Proteomes" id="UP000503144">
    <property type="component" value="Chromosome"/>
</dbReference>
<evidence type="ECO:0000256" key="3">
    <source>
        <dbReference type="SAM" id="SignalP"/>
    </source>
</evidence>
<dbReference type="Pfam" id="PF00756">
    <property type="entry name" value="Esterase"/>
    <property type="match status" value="1"/>
</dbReference>
<name>A0ABX6LGR3_9BACT</name>
<dbReference type="InterPro" id="IPR000801">
    <property type="entry name" value="Esterase-like"/>
</dbReference>
<dbReference type="SUPFAM" id="SSF49464">
    <property type="entry name" value="Carboxypeptidase regulatory domain-like"/>
    <property type="match status" value="1"/>
</dbReference>
<dbReference type="InterPro" id="IPR029058">
    <property type="entry name" value="AB_hydrolase_fold"/>
</dbReference>
<reference evidence="5" key="1">
    <citation type="submission" date="2020-04" db="EMBL/GenBank/DDBJ databases">
        <authorList>
            <person name="Kittiwongwattana C."/>
        </authorList>
    </citation>
    <scope>NUCLEOTIDE SEQUENCE [LARGE SCALE GENOMIC DNA]</scope>
    <source>
        <strain evidence="5">1303</strain>
    </source>
</reference>
<keyword evidence="3" id="KW-0732">Signal</keyword>
<keyword evidence="2" id="KW-0378">Hydrolase</keyword>
<protein>
    <submittedName>
        <fullName evidence="4">Carboxypeptidase-like regulatory domain-containing protein</fullName>
    </submittedName>
</protein>
<evidence type="ECO:0000256" key="2">
    <source>
        <dbReference type="ARBA" id="ARBA00022801"/>
    </source>
</evidence>
<dbReference type="InterPro" id="IPR008969">
    <property type="entry name" value="CarboxyPept-like_regulatory"/>
</dbReference>
<feature type="chain" id="PRO_5046444404" evidence="3">
    <location>
        <begin position="18"/>
        <end position="546"/>
    </location>
</feature>
<dbReference type="InterPro" id="IPR052558">
    <property type="entry name" value="Siderophore_Hydrolase_D"/>
</dbReference>
<dbReference type="EMBL" id="CP051204">
    <property type="protein sequence ID" value="QJB39286.1"/>
    <property type="molecule type" value="Genomic_DNA"/>
</dbReference>
<comment type="similarity">
    <text evidence="1">Belongs to the esterase D family.</text>
</comment>
<dbReference type="PANTHER" id="PTHR40841">
    <property type="entry name" value="SIDEROPHORE TRIACETYLFUSARININE C ESTERASE"/>
    <property type="match status" value="1"/>
</dbReference>
<proteinExistence type="inferred from homology"/>
<evidence type="ECO:0000256" key="1">
    <source>
        <dbReference type="ARBA" id="ARBA00005622"/>
    </source>
</evidence>
<dbReference type="Gene3D" id="2.60.40.1120">
    <property type="entry name" value="Carboxypeptidase-like, regulatory domain"/>
    <property type="match status" value="1"/>
</dbReference>